<evidence type="ECO:0000313" key="2">
    <source>
        <dbReference type="Proteomes" id="UP000054217"/>
    </source>
</evidence>
<dbReference type="Proteomes" id="UP000054217">
    <property type="component" value="Unassembled WGS sequence"/>
</dbReference>
<dbReference type="HOGENOM" id="CLU_138689_0_0_1"/>
<dbReference type="EMBL" id="KN831960">
    <property type="protein sequence ID" value="KIO07248.1"/>
    <property type="molecule type" value="Genomic_DNA"/>
</dbReference>
<protein>
    <submittedName>
        <fullName evidence="1">Uncharacterized protein</fullName>
    </submittedName>
</protein>
<reference evidence="2" key="2">
    <citation type="submission" date="2015-01" db="EMBL/GenBank/DDBJ databases">
        <title>Evolutionary Origins and Diversification of the Mycorrhizal Mutualists.</title>
        <authorList>
            <consortium name="DOE Joint Genome Institute"/>
            <consortium name="Mycorrhizal Genomics Consortium"/>
            <person name="Kohler A."/>
            <person name="Kuo A."/>
            <person name="Nagy L.G."/>
            <person name="Floudas D."/>
            <person name="Copeland A."/>
            <person name="Barry K.W."/>
            <person name="Cichocki N."/>
            <person name="Veneault-Fourrey C."/>
            <person name="LaButti K."/>
            <person name="Lindquist E.A."/>
            <person name="Lipzen A."/>
            <person name="Lundell T."/>
            <person name="Morin E."/>
            <person name="Murat C."/>
            <person name="Riley R."/>
            <person name="Ohm R."/>
            <person name="Sun H."/>
            <person name="Tunlid A."/>
            <person name="Henrissat B."/>
            <person name="Grigoriev I.V."/>
            <person name="Hibbett D.S."/>
            <person name="Martin F."/>
        </authorList>
    </citation>
    <scope>NUCLEOTIDE SEQUENCE [LARGE SCALE GENOMIC DNA]</scope>
    <source>
        <strain evidence="2">Marx 270</strain>
    </source>
</reference>
<accession>A0A0C3JDV4</accession>
<keyword evidence="2" id="KW-1185">Reference proteome</keyword>
<dbReference type="AlphaFoldDB" id="A0A0C3JDV4"/>
<proteinExistence type="predicted"/>
<feature type="non-terminal residue" evidence="1">
    <location>
        <position position="1"/>
    </location>
</feature>
<evidence type="ECO:0000313" key="1">
    <source>
        <dbReference type="EMBL" id="KIO07248.1"/>
    </source>
</evidence>
<sequence length="142" mass="15430">SSGQQLQSSRPEVTTKMYHCLYDTTVQCTSGAVFPVQLWVYSPFNDTVHADDTIAFMVARTYIPMSIPKDSILLEASDVIPLPGDPTSDEYEVALPDCPCVFIFGLGVVSSWVITLPDGVSKAFSVTASDYVHNANMTTTVV</sequence>
<gene>
    <name evidence="1" type="ORF">M404DRAFT_136524</name>
</gene>
<dbReference type="InParanoid" id="A0A0C3JDV4"/>
<dbReference type="OrthoDB" id="3258371at2759"/>
<reference evidence="1 2" key="1">
    <citation type="submission" date="2014-04" db="EMBL/GenBank/DDBJ databases">
        <authorList>
            <consortium name="DOE Joint Genome Institute"/>
            <person name="Kuo A."/>
            <person name="Kohler A."/>
            <person name="Costa M.D."/>
            <person name="Nagy L.G."/>
            <person name="Floudas D."/>
            <person name="Copeland A."/>
            <person name="Barry K.W."/>
            <person name="Cichocki N."/>
            <person name="Veneault-Fourrey C."/>
            <person name="LaButti K."/>
            <person name="Lindquist E.A."/>
            <person name="Lipzen A."/>
            <person name="Lundell T."/>
            <person name="Morin E."/>
            <person name="Murat C."/>
            <person name="Sun H."/>
            <person name="Tunlid A."/>
            <person name="Henrissat B."/>
            <person name="Grigoriev I.V."/>
            <person name="Hibbett D.S."/>
            <person name="Martin F."/>
            <person name="Nordberg H.P."/>
            <person name="Cantor M.N."/>
            <person name="Hua S.X."/>
        </authorList>
    </citation>
    <scope>NUCLEOTIDE SEQUENCE [LARGE SCALE GENOMIC DNA]</scope>
    <source>
        <strain evidence="1 2">Marx 270</strain>
    </source>
</reference>
<organism evidence="1 2">
    <name type="scientific">Pisolithus tinctorius Marx 270</name>
    <dbReference type="NCBI Taxonomy" id="870435"/>
    <lineage>
        <taxon>Eukaryota</taxon>
        <taxon>Fungi</taxon>
        <taxon>Dikarya</taxon>
        <taxon>Basidiomycota</taxon>
        <taxon>Agaricomycotina</taxon>
        <taxon>Agaricomycetes</taxon>
        <taxon>Agaricomycetidae</taxon>
        <taxon>Boletales</taxon>
        <taxon>Sclerodermatineae</taxon>
        <taxon>Pisolithaceae</taxon>
        <taxon>Pisolithus</taxon>
    </lineage>
</organism>
<name>A0A0C3JDV4_PISTI</name>